<organism evidence="2 3">
    <name type="scientific">Steinernema carpocapsae</name>
    <name type="common">Entomopathogenic nematode</name>
    <dbReference type="NCBI Taxonomy" id="34508"/>
    <lineage>
        <taxon>Eukaryota</taxon>
        <taxon>Metazoa</taxon>
        <taxon>Ecdysozoa</taxon>
        <taxon>Nematoda</taxon>
        <taxon>Chromadorea</taxon>
        <taxon>Rhabditida</taxon>
        <taxon>Tylenchina</taxon>
        <taxon>Panagrolaimomorpha</taxon>
        <taxon>Strongyloidoidea</taxon>
        <taxon>Steinernematidae</taxon>
        <taxon>Steinernema</taxon>
    </lineage>
</organism>
<protein>
    <submittedName>
        <fullName evidence="2">Uncharacterized protein</fullName>
    </submittedName>
</protein>
<reference evidence="2 3" key="2">
    <citation type="journal article" date="2019" name="G3 (Bethesda)">
        <title>Hybrid Assembly of the Genome of the Entomopathogenic Nematode Steinernema carpocapsae Identifies the X-Chromosome.</title>
        <authorList>
            <person name="Serra L."/>
            <person name="Macchietto M."/>
            <person name="Macias-Munoz A."/>
            <person name="McGill C.J."/>
            <person name="Rodriguez I.M."/>
            <person name="Rodriguez B."/>
            <person name="Murad R."/>
            <person name="Mortazavi A."/>
        </authorList>
    </citation>
    <scope>NUCLEOTIDE SEQUENCE [LARGE SCALE GENOMIC DNA]</scope>
    <source>
        <strain evidence="2 3">ALL</strain>
    </source>
</reference>
<feature type="compositionally biased region" description="Basic and acidic residues" evidence="1">
    <location>
        <begin position="47"/>
        <end position="61"/>
    </location>
</feature>
<evidence type="ECO:0000313" key="3">
    <source>
        <dbReference type="Proteomes" id="UP000298663"/>
    </source>
</evidence>
<dbReference type="Proteomes" id="UP000298663">
    <property type="component" value="Unassembled WGS sequence"/>
</dbReference>
<reference evidence="2 3" key="1">
    <citation type="journal article" date="2015" name="Genome Biol.">
        <title>Comparative genomics of Steinernema reveals deeply conserved gene regulatory networks.</title>
        <authorList>
            <person name="Dillman A.R."/>
            <person name="Macchietto M."/>
            <person name="Porter C.F."/>
            <person name="Rogers A."/>
            <person name="Williams B."/>
            <person name="Antoshechkin I."/>
            <person name="Lee M.M."/>
            <person name="Goodwin Z."/>
            <person name="Lu X."/>
            <person name="Lewis E.E."/>
            <person name="Goodrich-Blair H."/>
            <person name="Stock S.P."/>
            <person name="Adams B.J."/>
            <person name="Sternberg P.W."/>
            <person name="Mortazavi A."/>
        </authorList>
    </citation>
    <scope>NUCLEOTIDE SEQUENCE [LARGE SCALE GENOMIC DNA]</scope>
    <source>
        <strain evidence="2 3">ALL</strain>
    </source>
</reference>
<keyword evidence="3" id="KW-1185">Reference proteome</keyword>
<feature type="compositionally biased region" description="Basic and acidic residues" evidence="1">
    <location>
        <begin position="23"/>
        <end position="36"/>
    </location>
</feature>
<feature type="region of interest" description="Disordered" evidence="1">
    <location>
        <begin position="1"/>
        <end position="80"/>
    </location>
</feature>
<gene>
    <name evidence="2" type="ORF">L596_025914</name>
</gene>
<evidence type="ECO:0000313" key="2">
    <source>
        <dbReference type="EMBL" id="TKR65523.1"/>
    </source>
</evidence>
<dbReference type="EMBL" id="AZBU02000009">
    <property type="protein sequence ID" value="TKR65523.1"/>
    <property type="molecule type" value="Genomic_DNA"/>
</dbReference>
<evidence type="ECO:0000256" key="1">
    <source>
        <dbReference type="SAM" id="MobiDB-lite"/>
    </source>
</evidence>
<accession>A0A4U5MAR7</accession>
<sequence length="80" mass="8981">MSAASLPPVGIDPNLRKKASSRQMDKWRSDSKKAADQHQASMPFLLKTRDKNSCTIRRDSPKSSAAKKRNVSRNPRNSDK</sequence>
<dbReference type="AlphaFoldDB" id="A0A4U5MAR7"/>
<comment type="caution">
    <text evidence="2">The sequence shown here is derived from an EMBL/GenBank/DDBJ whole genome shotgun (WGS) entry which is preliminary data.</text>
</comment>
<dbReference type="OrthoDB" id="10633409at2759"/>
<name>A0A4U5MAR7_STECR</name>
<proteinExistence type="predicted"/>